<keyword evidence="5" id="KW-1185">Reference proteome</keyword>
<accession>A0A517Z093</accession>
<dbReference type="PANTHER" id="PTHR42923:SF47">
    <property type="entry name" value="BLR3003 PROTEIN"/>
    <property type="match status" value="1"/>
</dbReference>
<gene>
    <name evidence="4" type="primary">pds</name>
    <name evidence="4" type="ORF">Mal4_01860</name>
</gene>
<keyword evidence="2 4" id="KW-0560">Oxidoreductase</keyword>
<protein>
    <submittedName>
        <fullName evidence="4">15-cis-phytoene desaturase</fullName>
        <ecNumber evidence="4">1.3.5.5</ecNumber>
    </submittedName>
</protein>
<reference evidence="4 5" key="1">
    <citation type="submission" date="2019-02" db="EMBL/GenBank/DDBJ databases">
        <title>Deep-cultivation of Planctomycetes and their phenomic and genomic characterization uncovers novel biology.</title>
        <authorList>
            <person name="Wiegand S."/>
            <person name="Jogler M."/>
            <person name="Boedeker C."/>
            <person name="Pinto D."/>
            <person name="Vollmers J."/>
            <person name="Rivas-Marin E."/>
            <person name="Kohn T."/>
            <person name="Peeters S.H."/>
            <person name="Heuer A."/>
            <person name="Rast P."/>
            <person name="Oberbeckmann S."/>
            <person name="Bunk B."/>
            <person name="Jeske O."/>
            <person name="Meyerdierks A."/>
            <person name="Storesund J.E."/>
            <person name="Kallscheuer N."/>
            <person name="Luecker S."/>
            <person name="Lage O.M."/>
            <person name="Pohl T."/>
            <person name="Merkel B.J."/>
            <person name="Hornburger P."/>
            <person name="Mueller R.-W."/>
            <person name="Bruemmer F."/>
            <person name="Labrenz M."/>
            <person name="Spormann A.M."/>
            <person name="Op den Camp H."/>
            <person name="Overmann J."/>
            <person name="Amann R."/>
            <person name="Jetten M.S.M."/>
            <person name="Mascher T."/>
            <person name="Medema M.H."/>
            <person name="Devos D.P."/>
            <person name="Kaster A.-K."/>
            <person name="Ovreas L."/>
            <person name="Rohde M."/>
            <person name="Galperin M.Y."/>
            <person name="Jogler C."/>
        </authorList>
    </citation>
    <scope>NUCLEOTIDE SEQUENCE [LARGE SCALE GENOMIC DNA]</scope>
    <source>
        <strain evidence="4 5">Mal4</strain>
    </source>
</reference>
<sequence>MQKRVIVVGGGLAGLAAAVAIADAGVPVLLLESRPRLGGRASSFVDQKTGELIDNCQHVAMGCCTNLHDFCRRLGLDDLLRTESSLTFIGPEGQQSRFAAGLLPAPLHLAGAFAKLRFLTWGEKLSLARALNALARDTTAADQSFADWLRAHGQTERLMERFWSVVLVSALSETLDRIDVAYARKVFVDGFMTHRDGWTVQIPQAPLDELYGSRVTHWLQARGGAVRLQSGAAELTAENGHVRSVRLRSGDEITADEFVLAVPCERVAGLVPESLQSDTTVTSLSRLEAAPISSVHLWFDREITKLPHAVLVGRLSQWLFNRHRILKRGSGHESYEYQVVISASRMLAGDAREDTIAKVVAELADIWPDVSEARLQHARVVTEHRAVFSVTPGAERLRPGQQSPIPNLQFAGDWTRTGWPATMEGAVRSGYLAAENVLERLGQPRRILCDDLPCSRWSQWLLGLTTSGASGVRRPA</sequence>
<feature type="domain" description="Amine oxidase" evidence="3">
    <location>
        <begin position="12"/>
        <end position="438"/>
    </location>
</feature>
<dbReference type="Gene3D" id="3.50.50.60">
    <property type="entry name" value="FAD/NAD(P)-binding domain"/>
    <property type="match status" value="1"/>
</dbReference>
<dbReference type="Pfam" id="PF01593">
    <property type="entry name" value="Amino_oxidase"/>
    <property type="match status" value="1"/>
</dbReference>
<organism evidence="4 5">
    <name type="scientific">Maioricimonas rarisocia</name>
    <dbReference type="NCBI Taxonomy" id="2528026"/>
    <lineage>
        <taxon>Bacteria</taxon>
        <taxon>Pseudomonadati</taxon>
        <taxon>Planctomycetota</taxon>
        <taxon>Planctomycetia</taxon>
        <taxon>Planctomycetales</taxon>
        <taxon>Planctomycetaceae</taxon>
        <taxon>Maioricimonas</taxon>
    </lineage>
</organism>
<dbReference type="OrthoDB" id="9814556at2"/>
<dbReference type="PRINTS" id="PR00757">
    <property type="entry name" value="AMINEOXDASEF"/>
</dbReference>
<evidence type="ECO:0000313" key="4">
    <source>
        <dbReference type="EMBL" id="QDU35904.1"/>
    </source>
</evidence>
<dbReference type="InterPro" id="IPR050464">
    <property type="entry name" value="Zeta_carotene_desat/Oxidored"/>
</dbReference>
<dbReference type="RefSeq" id="WP_145366616.1">
    <property type="nucleotide sequence ID" value="NZ_CP036275.1"/>
</dbReference>
<dbReference type="InterPro" id="IPR017830">
    <property type="entry name" value="SQase_HpnE"/>
</dbReference>
<dbReference type="KEGG" id="mri:Mal4_01860"/>
<dbReference type="EC" id="1.3.5.5" evidence="4"/>
<proteinExistence type="predicted"/>
<name>A0A517Z093_9PLAN</name>
<evidence type="ECO:0000256" key="1">
    <source>
        <dbReference type="ARBA" id="ARBA00001974"/>
    </source>
</evidence>
<dbReference type="InterPro" id="IPR001613">
    <property type="entry name" value="Flavin_amine_oxidase"/>
</dbReference>
<evidence type="ECO:0000256" key="2">
    <source>
        <dbReference type="ARBA" id="ARBA00023002"/>
    </source>
</evidence>
<dbReference type="EMBL" id="CP036275">
    <property type="protein sequence ID" value="QDU35904.1"/>
    <property type="molecule type" value="Genomic_DNA"/>
</dbReference>
<dbReference type="InterPro" id="IPR002937">
    <property type="entry name" value="Amino_oxidase"/>
</dbReference>
<dbReference type="NCBIfam" id="TIGR03467">
    <property type="entry name" value="HpnE"/>
    <property type="match status" value="1"/>
</dbReference>
<evidence type="ECO:0000313" key="5">
    <source>
        <dbReference type="Proteomes" id="UP000320496"/>
    </source>
</evidence>
<dbReference type="SUPFAM" id="SSF51905">
    <property type="entry name" value="FAD/NAD(P)-binding domain"/>
    <property type="match status" value="1"/>
</dbReference>
<dbReference type="PANTHER" id="PTHR42923">
    <property type="entry name" value="PROTOPORPHYRINOGEN OXIDASE"/>
    <property type="match status" value="1"/>
</dbReference>
<dbReference type="GO" id="GO:0016491">
    <property type="term" value="F:oxidoreductase activity"/>
    <property type="evidence" value="ECO:0007669"/>
    <property type="project" value="UniProtKB-KW"/>
</dbReference>
<comment type="cofactor">
    <cofactor evidence="1">
        <name>FAD</name>
        <dbReference type="ChEBI" id="CHEBI:57692"/>
    </cofactor>
</comment>
<evidence type="ECO:0000259" key="3">
    <source>
        <dbReference type="Pfam" id="PF01593"/>
    </source>
</evidence>
<dbReference type="InterPro" id="IPR036188">
    <property type="entry name" value="FAD/NAD-bd_sf"/>
</dbReference>
<dbReference type="AlphaFoldDB" id="A0A517Z093"/>
<dbReference type="Proteomes" id="UP000320496">
    <property type="component" value="Chromosome"/>
</dbReference>